<dbReference type="InterPro" id="IPR027417">
    <property type="entry name" value="P-loop_NTPase"/>
</dbReference>
<sequence>MARVGWFGVRELDDMLAEQPPPQSHGQAGQQNHQQQHQDPNQRLPGNGPLAQNADLATNPQPQPLPSSHPPILELLSPPSSHHPSPTGTTPLIHRLLATLLLPSHHQTIPLSGHSTTCILILPPHRHSAHQQKHHTRLLARCMASHILSRLTTSAGAGAISPHAKTQVKNTVACALKHLHILSPTSFHALLSLLAQLPAYLLEDGGARHQSGARRVGAVVLEDMHAYLPSVLCPPLQPQPQPPQSYTHMLNTASSHLTRLLLAIRTTLNAPIVLSSRSASASPDPARLRAALPTAWPKGVSVKRAVVRRAEVRGFRAGVGVREVEGERESRGQVVGRGRFECFGVGEGRKGEGFVFGVGMGVNVEAEEAERTS</sequence>
<protein>
    <submittedName>
        <fullName evidence="2">Uncharacterized protein</fullName>
    </submittedName>
</protein>
<evidence type="ECO:0000313" key="3">
    <source>
        <dbReference type="Proteomes" id="UP000240883"/>
    </source>
</evidence>
<dbReference type="Gene3D" id="3.40.50.300">
    <property type="entry name" value="P-loop containing nucleotide triphosphate hydrolases"/>
    <property type="match status" value="1"/>
</dbReference>
<feature type="compositionally biased region" description="Low complexity" evidence="1">
    <location>
        <begin position="24"/>
        <end position="42"/>
    </location>
</feature>
<organism evidence="2 3">
    <name type="scientific">Corynespora cassiicola Philippines</name>
    <dbReference type="NCBI Taxonomy" id="1448308"/>
    <lineage>
        <taxon>Eukaryota</taxon>
        <taxon>Fungi</taxon>
        <taxon>Dikarya</taxon>
        <taxon>Ascomycota</taxon>
        <taxon>Pezizomycotina</taxon>
        <taxon>Dothideomycetes</taxon>
        <taxon>Pleosporomycetidae</taxon>
        <taxon>Pleosporales</taxon>
        <taxon>Corynesporascaceae</taxon>
        <taxon>Corynespora</taxon>
    </lineage>
</organism>
<gene>
    <name evidence="2" type="ORF">BS50DRAFT_586931</name>
</gene>
<dbReference type="AlphaFoldDB" id="A0A2T2NQF3"/>
<proteinExistence type="predicted"/>
<accession>A0A2T2NQF3</accession>
<feature type="region of interest" description="Disordered" evidence="1">
    <location>
        <begin position="1"/>
        <end position="90"/>
    </location>
</feature>
<dbReference type="STRING" id="1448308.A0A2T2NQF3"/>
<feature type="compositionally biased region" description="Low complexity" evidence="1">
    <location>
        <begin position="70"/>
        <end position="90"/>
    </location>
</feature>
<dbReference type="EMBL" id="KZ678134">
    <property type="protein sequence ID" value="PSN67667.1"/>
    <property type="molecule type" value="Genomic_DNA"/>
</dbReference>
<keyword evidence="3" id="KW-1185">Reference proteome</keyword>
<dbReference type="OrthoDB" id="420422at2759"/>
<evidence type="ECO:0000256" key="1">
    <source>
        <dbReference type="SAM" id="MobiDB-lite"/>
    </source>
</evidence>
<dbReference type="Proteomes" id="UP000240883">
    <property type="component" value="Unassembled WGS sequence"/>
</dbReference>
<name>A0A2T2NQF3_CORCC</name>
<evidence type="ECO:0000313" key="2">
    <source>
        <dbReference type="EMBL" id="PSN67667.1"/>
    </source>
</evidence>
<reference evidence="2 3" key="1">
    <citation type="journal article" date="2018" name="Front. Microbiol.">
        <title>Genome-Wide Analysis of Corynespora cassiicola Leaf Fall Disease Putative Effectors.</title>
        <authorList>
            <person name="Lopez D."/>
            <person name="Ribeiro S."/>
            <person name="Label P."/>
            <person name="Fumanal B."/>
            <person name="Venisse J.S."/>
            <person name="Kohler A."/>
            <person name="de Oliveira R.R."/>
            <person name="Labutti K."/>
            <person name="Lipzen A."/>
            <person name="Lail K."/>
            <person name="Bauer D."/>
            <person name="Ohm R.A."/>
            <person name="Barry K.W."/>
            <person name="Spatafora J."/>
            <person name="Grigoriev I.V."/>
            <person name="Martin F.M."/>
            <person name="Pujade-Renaud V."/>
        </authorList>
    </citation>
    <scope>NUCLEOTIDE SEQUENCE [LARGE SCALE GENOMIC DNA]</scope>
    <source>
        <strain evidence="2 3">Philippines</strain>
    </source>
</reference>